<sequence>MKIILISLDTLRASRLSGYGYGKPTSPHLDQIARDGVLFERAYAADIPTEVAHTGIFTGKIGLTTGVVSHGSDLTHLPKSVEWLPNLLRSAGFTTGAVDNLYQLKEWFARGYNYYINTVGGNRWIDGSKVNDLALPWIEQHQGESFFLFLHYWDAHTPYLPPESYIPQFYDESKDPFDPSNQSMEPAYNHTAYPFFKHHHYDLVGNVTDTDYYDALYDAEIRYLDDRLKELDDHLCKLGIQEDTLLVLFGDHGESLTEHDIYWDHCGLYEPTVHVPIIMRWPGRIDGGRRVPGLVQQVDLLPTLLDAVRREAPAGIDVSKLVDPGGLDGINMWQAIEGESEGTHETIYLSECAWQAARGIRTDRYKFIRTYDPGPFKRPPRELYDLLVDPGEKVNLAEANPRLADEFEQQLNEVVSRKLGGRIDPMVQQLLERGLPFRRRIEQILAEYGLSWEEWQQNPDRELFDQAALAHSHGHAK</sequence>
<dbReference type="SUPFAM" id="SSF53649">
    <property type="entry name" value="Alkaline phosphatase-like"/>
    <property type="match status" value="1"/>
</dbReference>
<dbReference type="PANTHER" id="PTHR43751">
    <property type="entry name" value="SULFATASE"/>
    <property type="match status" value="1"/>
</dbReference>
<accession>A0A3D9RVV9</accession>
<dbReference type="RefSeq" id="WP_181909619.1">
    <property type="nucleotide sequence ID" value="NZ_QTTN01000019.1"/>
</dbReference>
<name>A0A3D9RVV9_9BACL</name>
<evidence type="ECO:0000259" key="1">
    <source>
        <dbReference type="Pfam" id="PF00884"/>
    </source>
</evidence>
<dbReference type="PANTHER" id="PTHR43751:SF3">
    <property type="entry name" value="SULFATASE N-TERMINAL DOMAIN-CONTAINING PROTEIN"/>
    <property type="match status" value="1"/>
</dbReference>
<dbReference type="CDD" id="cd16148">
    <property type="entry name" value="sulfatase_like"/>
    <property type="match status" value="1"/>
</dbReference>
<dbReference type="EMBL" id="QTTN01000019">
    <property type="protein sequence ID" value="REE81216.1"/>
    <property type="molecule type" value="Genomic_DNA"/>
</dbReference>
<dbReference type="Gene3D" id="3.40.720.10">
    <property type="entry name" value="Alkaline Phosphatase, subunit A"/>
    <property type="match status" value="1"/>
</dbReference>
<dbReference type="Pfam" id="PF00884">
    <property type="entry name" value="Sulfatase"/>
    <property type="match status" value="1"/>
</dbReference>
<protein>
    <submittedName>
        <fullName evidence="2">Arylsulfatase A-like enzyme</fullName>
    </submittedName>
</protein>
<evidence type="ECO:0000313" key="3">
    <source>
        <dbReference type="Proteomes" id="UP000256304"/>
    </source>
</evidence>
<dbReference type="InterPro" id="IPR052701">
    <property type="entry name" value="GAG_Ulvan_Degrading_Sulfatases"/>
</dbReference>
<organism evidence="2 3">
    <name type="scientific">Paenibacillus taihuensis</name>
    <dbReference type="NCBI Taxonomy" id="1156355"/>
    <lineage>
        <taxon>Bacteria</taxon>
        <taxon>Bacillati</taxon>
        <taxon>Bacillota</taxon>
        <taxon>Bacilli</taxon>
        <taxon>Bacillales</taxon>
        <taxon>Paenibacillaceae</taxon>
        <taxon>Paenibacillus</taxon>
    </lineage>
</organism>
<comment type="caution">
    <text evidence="2">The sequence shown here is derived from an EMBL/GenBank/DDBJ whole genome shotgun (WGS) entry which is preliminary data.</text>
</comment>
<dbReference type="Proteomes" id="UP000256304">
    <property type="component" value="Unassembled WGS sequence"/>
</dbReference>
<proteinExistence type="predicted"/>
<evidence type="ECO:0000313" key="2">
    <source>
        <dbReference type="EMBL" id="REE81216.1"/>
    </source>
</evidence>
<reference evidence="2 3" key="1">
    <citation type="submission" date="2018-08" db="EMBL/GenBank/DDBJ databases">
        <title>Genomic Encyclopedia of Type Strains, Phase III (KMG-III): the genomes of soil and plant-associated and newly described type strains.</title>
        <authorList>
            <person name="Whitman W."/>
        </authorList>
    </citation>
    <scope>NUCLEOTIDE SEQUENCE [LARGE SCALE GENOMIC DNA]</scope>
    <source>
        <strain evidence="2 3">CGMCC 1.10966</strain>
    </source>
</reference>
<dbReference type="InterPro" id="IPR017850">
    <property type="entry name" value="Alkaline_phosphatase_core_sf"/>
</dbReference>
<dbReference type="AlphaFoldDB" id="A0A3D9RVV9"/>
<feature type="domain" description="Sulfatase N-terminal" evidence="1">
    <location>
        <begin position="3"/>
        <end position="307"/>
    </location>
</feature>
<gene>
    <name evidence="2" type="ORF">A8990_11950</name>
</gene>
<keyword evidence="3" id="KW-1185">Reference proteome</keyword>
<dbReference type="InterPro" id="IPR000917">
    <property type="entry name" value="Sulfatase_N"/>
</dbReference>